<accession>A0A1B6LVB3</accession>
<proteinExistence type="predicted"/>
<feature type="chain" id="PRO_5008587804" evidence="1">
    <location>
        <begin position="20"/>
        <end position="260"/>
    </location>
</feature>
<name>A0A1B6LVB3_9HEMI</name>
<organism evidence="2">
    <name type="scientific">Graphocephala atropunctata</name>
    <dbReference type="NCBI Taxonomy" id="36148"/>
    <lineage>
        <taxon>Eukaryota</taxon>
        <taxon>Metazoa</taxon>
        <taxon>Ecdysozoa</taxon>
        <taxon>Arthropoda</taxon>
        <taxon>Hexapoda</taxon>
        <taxon>Insecta</taxon>
        <taxon>Pterygota</taxon>
        <taxon>Neoptera</taxon>
        <taxon>Paraneoptera</taxon>
        <taxon>Hemiptera</taxon>
        <taxon>Auchenorrhyncha</taxon>
        <taxon>Membracoidea</taxon>
        <taxon>Cicadellidae</taxon>
        <taxon>Cicadellinae</taxon>
        <taxon>Cicadellini</taxon>
        <taxon>Graphocephala</taxon>
    </lineage>
</organism>
<evidence type="ECO:0000256" key="1">
    <source>
        <dbReference type="SAM" id="SignalP"/>
    </source>
</evidence>
<protein>
    <submittedName>
        <fullName evidence="2">Uncharacterized protein</fullName>
    </submittedName>
</protein>
<evidence type="ECO:0000313" key="2">
    <source>
        <dbReference type="EMBL" id="JAT27617.1"/>
    </source>
</evidence>
<gene>
    <name evidence="2" type="ORF">g.7926</name>
</gene>
<sequence>MHLIFNILYLVALVKYCTTHDDSDLPEKLKEIENYGVFFTLNSTLECYRNYYQLPVVKVLLNELTHRYPDIGLVHNPNKNHPFIAVEGVHRKTRNIVGYFLARKMGADIVYNPPQFMVSMGANFSDLTLRKAFFGLGGYAAACTARQLTRTVPAIITGHWMSQVAFAIAKVYDKVPPPESKVYTWPADLYMPDIVFFVNSYKRKPTESQAQAQFLPKFLQVFRNWKHPPVFEIKNIYLYEEIANKMLDIINQEFQGNYKK</sequence>
<dbReference type="EMBL" id="GEBQ01012360">
    <property type="protein sequence ID" value="JAT27617.1"/>
    <property type="molecule type" value="Transcribed_RNA"/>
</dbReference>
<feature type="signal peptide" evidence="1">
    <location>
        <begin position="1"/>
        <end position="19"/>
    </location>
</feature>
<reference evidence="2" key="1">
    <citation type="submission" date="2015-11" db="EMBL/GenBank/DDBJ databases">
        <title>De novo transcriptome assembly of four potential Pierce s Disease insect vectors from Arizona vineyards.</title>
        <authorList>
            <person name="Tassone E.E."/>
        </authorList>
    </citation>
    <scope>NUCLEOTIDE SEQUENCE</scope>
</reference>
<dbReference type="AlphaFoldDB" id="A0A1B6LVB3"/>
<keyword evidence="1" id="KW-0732">Signal</keyword>